<protein>
    <submittedName>
        <fullName evidence="1">Uncharacterized protein</fullName>
    </submittedName>
</protein>
<evidence type="ECO:0000313" key="2">
    <source>
        <dbReference type="Proteomes" id="UP001162162"/>
    </source>
</evidence>
<comment type="caution">
    <text evidence="1">The sequence shown here is derived from an EMBL/GenBank/DDBJ whole genome shotgun (WGS) entry which is preliminary data.</text>
</comment>
<evidence type="ECO:0000313" key="1">
    <source>
        <dbReference type="EMBL" id="KAJ8944015.1"/>
    </source>
</evidence>
<dbReference type="AlphaFoldDB" id="A0AAV8Y0M6"/>
<proteinExistence type="predicted"/>
<name>A0AAV8Y0M6_9CUCU</name>
<organism evidence="1 2">
    <name type="scientific">Aromia moschata</name>
    <dbReference type="NCBI Taxonomy" id="1265417"/>
    <lineage>
        <taxon>Eukaryota</taxon>
        <taxon>Metazoa</taxon>
        <taxon>Ecdysozoa</taxon>
        <taxon>Arthropoda</taxon>
        <taxon>Hexapoda</taxon>
        <taxon>Insecta</taxon>
        <taxon>Pterygota</taxon>
        <taxon>Neoptera</taxon>
        <taxon>Endopterygota</taxon>
        <taxon>Coleoptera</taxon>
        <taxon>Polyphaga</taxon>
        <taxon>Cucujiformia</taxon>
        <taxon>Chrysomeloidea</taxon>
        <taxon>Cerambycidae</taxon>
        <taxon>Cerambycinae</taxon>
        <taxon>Callichromatini</taxon>
        <taxon>Aromia</taxon>
    </lineage>
</organism>
<dbReference type="Proteomes" id="UP001162162">
    <property type="component" value="Unassembled WGS sequence"/>
</dbReference>
<reference evidence="1" key="1">
    <citation type="journal article" date="2023" name="Insect Mol. Biol.">
        <title>Genome sequencing provides insights into the evolution of gene families encoding plant cell wall-degrading enzymes in longhorned beetles.</title>
        <authorList>
            <person name="Shin N.R."/>
            <person name="Okamura Y."/>
            <person name="Kirsch R."/>
            <person name="Pauchet Y."/>
        </authorList>
    </citation>
    <scope>NUCLEOTIDE SEQUENCE</scope>
    <source>
        <strain evidence="1">AMC_N1</strain>
    </source>
</reference>
<dbReference type="EMBL" id="JAPWTK010000270">
    <property type="protein sequence ID" value="KAJ8944015.1"/>
    <property type="molecule type" value="Genomic_DNA"/>
</dbReference>
<keyword evidence="2" id="KW-1185">Reference proteome</keyword>
<gene>
    <name evidence="1" type="ORF">NQ318_021730</name>
</gene>
<accession>A0AAV8Y0M6</accession>
<sequence>MIKINQNVALITRLQFAVTCDKVQDSPAKTRLGITDYCAYAALRGLWRVLGKGYHMSIIIDKAINGALEIFSAIIVGVEDSAK</sequence>